<dbReference type="Proteomes" id="UP001437460">
    <property type="component" value="Unassembled WGS sequence"/>
</dbReference>
<protein>
    <recommendedName>
        <fullName evidence="6">Cell wall binding repeat-containing protein</fullName>
    </recommendedName>
</protein>
<dbReference type="Gene3D" id="2.10.270.10">
    <property type="entry name" value="Cholin Binding"/>
    <property type="match status" value="1"/>
</dbReference>
<evidence type="ECO:0008006" key="6">
    <source>
        <dbReference type="Google" id="ProtNLM"/>
    </source>
</evidence>
<evidence type="ECO:0000313" key="4">
    <source>
        <dbReference type="EMBL" id="MEQ2563461.1"/>
    </source>
</evidence>
<keyword evidence="3" id="KW-0732">Signal</keyword>
<evidence type="ECO:0000313" key="5">
    <source>
        <dbReference type="Proteomes" id="UP001437460"/>
    </source>
</evidence>
<reference evidence="4 5" key="1">
    <citation type="submission" date="2024-03" db="EMBL/GenBank/DDBJ databases">
        <title>Human intestinal bacterial collection.</title>
        <authorList>
            <person name="Pauvert C."/>
            <person name="Hitch T.C.A."/>
            <person name="Clavel T."/>
        </authorList>
    </citation>
    <scope>NUCLEOTIDE SEQUENCE [LARGE SCALE GENOMIC DNA]</scope>
    <source>
        <strain evidence="4 5">CLA-AP-H27</strain>
    </source>
</reference>
<organism evidence="4 5">
    <name type="scientific">Ventrimonas faecis</name>
    <dbReference type="NCBI Taxonomy" id="3133170"/>
    <lineage>
        <taxon>Bacteria</taxon>
        <taxon>Bacillati</taxon>
        <taxon>Bacillota</taxon>
        <taxon>Clostridia</taxon>
        <taxon>Lachnospirales</taxon>
        <taxon>Lachnospiraceae</taxon>
        <taxon>Ventrimonas</taxon>
    </lineage>
</organism>
<keyword evidence="1" id="KW-0677">Repeat</keyword>
<dbReference type="Pfam" id="PF19127">
    <property type="entry name" value="Choline_bind_3"/>
    <property type="match status" value="2"/>
</dbReference>
<evidence type="ECO:0000256" key="2">
    <source>
        <dbReference type="PROSITE-ProRule" id="PRU00591"/>
    </source>
</evidence>
<dbReference type="PROSITE" id="PS51170">
    <property type="entry name" value="CW"/>
    <property type="match status" value="1"/>
</dbReference>
<gene>
    <name evidence="4" type="ORF">WMO41_09875</name>
</gene>
<evidence type="ECO:0000256" key="1">
    <source>
        <dbReference type="ARBA" id="ARBA00022737"/>
    </source>
</evidence>
<dbReference type="EMBL" id="JBBMFJ010000019">
    <property type="protein sequence ID" value="MEQ2563461.1"/>
    <property type="molecule type" value="Genomic_DNA"/>
</dbReference>
<sequence length="387" mass="44793">MRKIKLVFFIFLIFMFVLMTIPAYASDTKKITSINIQRVYKAKEGEINPDQVSFKPGRSEYTITYQGVYDVNDLPIGSYMDYRITLNAKKGYDFEWLKERNCLSDSGTIHGLSISADYSSCSFILHSYPLPMVLTQPQQLRWNGTVAEWDPVEHADSYHVTIYTIEKDGRLTQRGKELTCTKTSINAREILYSKPGDYIYKIEAASDQTYLYTSKKAELAYNHSKYLSAENIGYYTGYWQKKNDAQLYKLASSERSEYDSEYLISGRYLINGDYYTFNESGERLTGWQSFNGQWTYHDENSGRAVRGWFSKAGKKYFFDPASSIMATGWRTIDYQRYYFDQSGAMVTGWQKIHGKIYLFYKNGSLNLNTVVIQGKTYSFQSDGSLIQ</sequence>
<accession>A0ABV1HMZ9</accession>
<dbReference type="SUPFAM" id="SSF69360">
    <property type="entry name" value="Cell wall binding repeat"/>
    <property type="match status" value="1"/>
</dbReference>
<comment type="caution">
    <text evidence="4">The sequence shown here is derived from an EMBL/GenBank/DDBJ whole genome shotgun (WGS) entry which is preliminary data.</text>
</comment>
<keyword evidence="5" id="KW-1185">Reference proteome</keyword>
<dbReference type="InterPro" id="IPR018337">
    <property type="entry name" value="Cell_wall/Cho-bd_repeat"/>
</dbReference>
<evidence type="ECO:0000256" key="3">
    <source>
        <dbReference type="SAM" id="SignalP"/>
    </source>
</evidence>
<dbReference type="RefSeq" id="WP_349229601.1">
    <property type="nucleotide sequence ID" value="NZ_JBBMFJ010000019.1"/>
</dbReference>
<feature type="repeat" description="Cell wall-binding" evidence="2">
    <location>
        <begin position="326"/>
        <end position="345"/>
    </location>
</feature>
<proteinExistence type="predicted"/>
<feature type="signal peptide" evidence="3">
    <location>
        <begin position="1"/>
        <end position="25"/>
    </location>
</feature>
<name>A0ABV1HMZ9_9FIRM</name>
<feature type="chain" id="PRO_5045570827" description="Cell wall binding repeat-containing protein" evidence="3">
    <location>
        <begin position="26"/>
        <end position="387"/>
    </location>
</feature>